<evidence type="ECO:0000313" key="4">
    <source>
        <dbReference type="Proteomes" id="UP000288805"/>
    </source>
</evidence>
<dbReference type="GO" id="GO:0003676">
    <property type="term" value="F:nucleic acid binding"/>
    <property type="evidence" value="ECO:0007669"/>
    <property type="project" value="InterPro"/>
</dbReference>
<reference evidence="3 4" key="1">
    <citation type="journal article" date="2018" name="PLoS Genet.">
        <title>Population sequencing reveals clonal diversity and ancestral inbreeding in the grapevine cultivar Chardonnay.</title>
        <authorList>
            <person name="Roach M.J."/>
            <person name="Johnson D.L."/>
            <person name="Bohlmann J."/>
            <person name="van Vuuren H.J."/>
            <person name="Jones S.J."/>
            <person name="Pretorius I.S."/>
            <person name="Schmidt S.A."/>
            <person name="Borneman A.R."/>
        </authorList>
    </citation>
    <scope>NUCLEOTIDE SEQUENCE [LARGE SCALE GENOMIC DNA]</scope>
    <source>
        <strain evidence="4">cv. Chardonnay</strain>
        <tissue evidence="3">Leaf</tissue>
    </source>
</reference>
<proteinExistence type="predicted"/>
<feature type="coiled-coil region" evidence="1">
    <location>
        <begin position="64"/>
        <end position="95"/>
    </location>
</feature>
<dbReference type="Proteomes" id="UP000288805">
    <property type="component" value="Unassembled WGS sequence"/>
</dbReference>
<dbReference type="AlphaFoldDB" id="A0A438BTT5"/>
<dbReference type="InterPro" id="IPR056924">
    <property type="entry name" value="SH3_Tf2-1"/>
</dbReference>
<protein>
    <submittedName>
        <fullName evidence="3">Transposon Ty3-G Gag-Pol polyprotein</fullName>
    </submittedName>
</protein>
<comment type="caution">
    <text evidence="3">The sequence shown here is derived from an EMBL/GenBank/DDBJ whole genome shotgun (WGS) entry which is preliminary data.</text>
</comment>
<dbReference type="Gene3D" id="3.30.420.10">
    <property type="entry name" value="Ribonuclease H-like superfamily/Ribonuclease H"/>
    <property type="match status" value="1"/>
</dbReference>
<dbReference type="InterPro" id="IPR050951">
    <property type="entry name" value="Retrovirus_Pol_polyprotein"/>
</dbReference>
<accession>A0A438BTT5</accession>
<dbReference type="PANTHER" id="PTHR37984:SF5">
    <property type="entry name" value="PROTEIN NYNRIN-LIKE"/>
    <property type="match status" value="1"/>
</dbReference>
<sequence>MIRSVSGDKPKQWDAALPQIEFAFNSMLNRSTKKTPFEVVYTSVPRHTVDLIRLPLSHVVNPNAEEFAERIQQIHQEVKKNLEEANLRYKTAAERHRPLKLFNEGDLVVVHPRKNRFPTGTYNKLKDKKIGHIRILQKIRDNAYKIDFPADMNISNTFNVVDIFEYFPPNEFSLQPQNSRTSFLQVEWIDAAHNHH</sequence>
<keyword evidence="1" id="KW-0175">Coiled coil</keyword>
<evidence type="ECO:0000259" key="2">
    <source>
        <dbReference type="Pfam" id="PF24626"/>
    </source>
</evidence>
<dbReference type="EMBL" id="QGNW01002620">
    <property type="protein sequence ID" value="RVW14376.1"/>
    <property type="molecule type" value="Genomic_DNA"/>
</dbReference>
<evidence type="ECO:0000256" key="1">
    <source>
        <dbReference type="SAM" id="Coils"/>
    </source>
</evidence>
<dbReference type="InterPro" id="IPR036397">
    <property type="entry name" value="RNaseH_sf"/>
</dbReference>
<feature type="domain" description="Tf2-1-like SH3-like" evidence="2">
    <location>
        <begin position="105"/>
        <end position="166"/>
    </location>
</feature>
<dbReference type="PANTHER" id="PTHR37984">
    <property type="entry name" value="PROTEIN CBG26694"/>
    <property type="match status" value="1"/>
</dbReference>
<gene>
    <name evidence="3" type="primary">TY3B-G_203</name>
    <name evidence="3" type="ORF">CK203_090513</name>
</gene>
<organism evidence="3 4">
    <name type="scientific">Vitis vinifera</name>
    <name type="common">Grape</name>
    <dbReference type="NCBI Taxonomy" id="29760"/>
    <lineage>
        <taxon>Eukaryota</taxon>
        <taxon>Viridiplantae</taxon>
        <taxon>Streptophyta</taxon>
        <taxon>Embryophyta</taxon>
        <taxon>Tracheophyta</taxon>
        <taxon>Spermatophyta</taxon>
        <taxon>Magnoliopsida</taxon>
        <taxon>eudicotyledons</taxon>
        <taxon>Gunneridae</taxon>
        <taxon>Pentapetalae</taxon>
        <taxon>rosids</taxon>
        <taxon>Vitales</taxon>
        <taxon>Vitaceae</taxon>
        <taxon>Viteae</taxon>
        <taxon>Vitis</taxon>
    </lineage>
</organism>
<dbReference type="Pfam" id="PF24626">
    <property type="entry name" value="SH3_Tf2-1"/>
    <property type="match status" value="1"/>
</dbReference>
<name>A0A438BTT5_VITVI</name>
<evidence type="ECO:0000313" key="3">
    <source>
        <dbReference type="EMBL" id="RVW14376.1"/>
    </source>
</evidence>